<dbReference type="SMART" id="SM00460">
    <property type="entry name" value="TGc"/>
    <property type="match status" value="1"/>
</dbReference>
<dbReference type="EMBL" id="JAASRS010000001">
    <property type="protein sequence ID" value="NIK16583.1"/>
    <property type="molecule type" value="Genomic_DNA"/>
</dbReference>
<gene>
    <name evidence="3" type="ORF">BDD39_003093</name>
</gene>
<keyword evidence="3" id="KW-0378">Hydrolase</keyword>
<dbReference type="InterPro" id="IPR021878">
    <property type="entry name" value="TgpA_N"/>
</dbReference>
<protein>
    <submittedName>
        <fullName evidence="3">Transglutaminase-like putative cysteine protease</fullName>
    </submittedName>
</protein>
<evidence type="ECO:0000259" key="2">
    <source>
        <dbReference type="SMART" id="SM00460"/>
    </source>
</evidence>
<proteinExistence type="predicted"/>
<dbReference type="AlphaFoldDB" id="A0A846MLW7"/>
<feature type="transmembrane region" description="Helical" evidence="1">
    <location>
        <begin position="138"/>
        <end position="157"/>
    </location>
</feature>
<keyword evidence="1" id="KW-1133">Transmembrane helix</keyword>
<dbReference type="InterPro" id="IPR002931">
    <property type="entry name" value="Transglutaminase-like"/>
</dbReference>
<sequence length="724" mass="84696">MKKIEQIAIKVLIYGLACWLLIEWLLPLETISDTSNVEVFVWFVALCFLLYFLRLPFWLSAFVKSAYMLWSLNDWFYHASIFSAPTRIWQEIVDHAAILFTSRLIELSDSLRSFLFFGLLWLVAYVWHHWIVVRKRLFFFYVLTVIYVTVLDTFTMFRGNGAIVRLVAFGFFFLSLLHIERLREQSPMTAGMRRWWGACLSFIALAVLVGYFSPKLPPQWPDPVAFVKSYAAAPEKKRVDPAAAKVKKVGYGQNDSRLGGPFIADDTVVFTAEDESRHYWRVETKDIYTGKGWENFQSEQLLSFGNDMDIRYSWWSPSVKKRQVAASVYMRESSFHLVYPLGLKKVKAKENVVYRMEAATEKIYTTDRSAYTLPLTSYHFVYEYPTFSIEALKAAPPVKDEKLLERYTQLPESLPKRVRDLAKKIASGKQTQYEQVKAIEQYFHTSDYMYETKDVAVPGKNEDYVDQFLFETKKGYCDNFSTSMVVMLRSLGIPARWVKGYTSGRLIEEKDGKNIYEITNNDAHSWVEVYFSGIGWVPFEPTQGFANPYVFTASSPDSETAPLSEHRTPEQNRVPLDRIREQPYSSPAQGHGEQNRFLPSWSWKRIAIALAVFLVFIWTAYKVRRKWWPYVTILRFQYKRKKGDNPFAAAYLSLLRHLDDYGLKRKPHQTLRQYAAYVDDWFETKEMTKLTVLYEKSVYLSKNNPIDWDEVRELWENLIKKTVS</sequence>
<feature type="transmembrane region" description="Helical" evidence="1">
    <location>
        <begin position="39"/>
        <end position="63"/>
    </location>
</feature>
<dbReference type="PANTHER" id="PTHR42736">
    <property type="entry name" value="PROTEIN-GLUTAMINE GAMMA-GLUTAMYLTRANSFERASE"/>
    <property type="match status" value="1"/>
</dbReference>
<dbReference type="GO" id="GO:0006508">
    <property type="term" value="P:proteolysis"/>
    <property type="evidence" value="ECO:0007669"/>
    <property type="project" value="UniProtKB-KW"/>
</dbReference>
<evidence type="ECO:0000313" key="4">
    <source>
        <dbReference type="Proteomes" id="UP000532769"/>
    </source>
</evidence>
<evidence type="ECO:0000313" key="3">
    <source>
        <dbReference type="EMBL" id="NIK16583.1"/>
    </source>
</evidence>
<evidence type="ECO:0000256" key="1">
    <source>
        <dbReference type="SAM" id="Phobius"/>
    </source>
</evidence>
<dbReference type="InterPro" id="IPR025403">
    <property type="entry name" value="TgpA-like_C"/>
</dbReference>
<keyword evidence="1" id="KW-0472">Membrane</keyword>
<dbReference type="InterPro" id="IPR038765">
    <property type="entry name" value="Papain-like_cys_pep_sf"/>
</dbReference>
<keyword evidence="3" id="KW-0645">Protease</keyword>
<feature type="transmembrane region" description="Helical" evidence="1">
    <location>
        <begin position="194"/>
        <end position="213"/>
    </location>
</feature>
<dbReference type="Pfam" id="PF01841">
    <property type="entry name" value="Transglut_core"/>
    <property type="match status" value="1"/>
</dbReference>
<dbReference type="InterPro" id="IPR052901">
    <property type="entry name" value="Bact_TGase-like"/>
</dbReference>
<dbReference type="Pfam" id="PF13559">
    <property type="entry name" value="DUF4129"/>
    <property type="match status" value="1"/>
</dbReference>
<feature type="domain" description="Transglutaminase-like" evidence="2">
    <location>
        <begin position="469"/>
        <end position="543"/>
    </location>
</feature>
<dbReference type="Proteomes" id="UP000532769">
    <property type="component" value="Unassembled WGS sequence"/>
</dbReference>
<keyword evidence="1" id="KW-0812">Transmembrane</keyword>
<organism evidence="3 4">
    <name type="scientific">Saccharococcus thermophilus</name>
    <dbReference type="NCBI Taxonomy" id="29396"/>
    <lineage>
        <taxon>Bacteria</taxon>
        <taxon>Bacillati</taxon>
        <taxon>Bacillota</taxon>
        <taxon>Bacilli</taxon>
        <taxon>Bacillales</taxon>
        <taxon>Anoxybacillaceae</taxon>
        <taxon>Saccharococcus</taxon>
    </lineage>
</organism>
<dbReference type="PANTHER" id="PTHR42736:SF1">
    <property type="entry name" value="PROTEIN-GLUTAMINE GAMMA-GLUTAMYLTRANSFERASE"/>
    <property type="match status" value="1"/>
</dbReference>
<feature type="transmembrane region" description="Helical" evidence="1">
    <location>
        <begin position="163"/>
        <end position="182"/>
    </location>
</feature>
<feature type="transmembrane region" description="Helical" evidence="1">
    <location>
        <begin position="7"/>
        <end position="27"/>
    </location>
</feature>
<feature type="transmembrane region" description="Helical" evidence="1">
    <location>
        <begin position="601"/>
        <end position="621"/>
    </location>
</feature>
<dbReference type="Gene3D" id="3.10.620.30">
    <property type="match status" value="1"/>
</dbReference>
<comment type="caution">
    <text evidence="3">The sequence shown here is derived from an EMBL/GenBank/DDBJ whole genome shotgun (WGS) entry which is preliminary data.</text>
</comment>
<name>A0A846MLW7_9BACL</name>
<dbReference type="SUPFAM" id="SSF54001">
    <property type="entry name" value="Cysteine proteinases"/>
    <property type="match status" value="1"/>
</dbReference>
<accession>A0A846MLW7</accession>
<dbReference type="RefSeq" id="WP_208404425.1">
    <property type="nucleotide sequence ID" value="NZ_JAASRS010000001.1"/>
</dbReference>
<dbReference type="GO" id="GO:0008233">
    <property type="term" value="F:peptidase activity"/>
    <property type="evidence" value="ECO:0007669"/>
    <property type="project" value="UniProtKB-KW"/>
</dbReference>
<keyword evidence="4" id="KW-1185">Reference proteome</keyword>
<reference evidence="3 4" key="1">
    <citation type="submission" date="2020-03" db="EMBL/GenBank/DDBJ databases">
        <title>Genomic Encyclopedia of Archaeal and Bacterial Type Strains, Phase II (KMG-II): from individual species to whole genera.</title>
        <authorList>
            <person name="Goeker M."/>
        </authorList>
    </citation>
    <scope>NUCLEOTIDE SEQUENCE [LARGE SCALE GENOMIC DNA]</scope>
    <source>
        <strain evidence="3 4">DSM 4749</strain>
    </source>
</reference>
<feature type="transmembrane region" description="Helical" evidence="1">
    <location>
        <begin position="113"/>
        <end position="131"/>
    </location>
</feature>
<dbReference type="Pfam" id="PF11992">
    <property type="entry name" value="TgpA_N"/>
    <property type="match status" value="1"/>
</dbReference>